<keyword evidence="4" id="KW-1185">Reference proteome</keyword>
<protein>
    <submittedName>
        <fullName evidence="3">Uncharacterized protein</fullName>
    </submittedName>
</protein>
<organism evidence="3 4">
    <name type="scientific">Flammeovirga yaeyamensis</name>
    <dbReference type="NCBI Taxonomy" id="367791"/>
    <lineage>
        <taxon>Bacteria</taxon>
        <taxon>Pseudomonadati</taxon>
        <taxon>Bacteroidota</taxon>
        <taxon>Cytophagia</taxon>
        <taxon>Cytophagales</taxon>
        <taxon>Flammeovirgaceae</taxon>
        <taxon>Flammeovirga</taxon>
    </lineage>
</organism>
<name>A0AAX1NC17_9BACT</name>
<evidence type="ECO:0000256" key="1">
    <source>
        <dbReference type="SAM" id="MobiDB-lite"/>
    </source>
</evidence>
<feature type="chain" id="PRO_5043746320" evidence="2">
    <location>
        <begin position="21"/>
        <end position="200"/>
    </location>
</feature>
<dbReference type="Proteomes" id="UP000678679">
    <property type="component" value="Chromosome 2"/>
</dbReference>
<proteinExistence type="predicted"/>
<feature type="signal peptide" evidence="2">
    <location>
        <begin position="1"/>
        <end position="20"/>
    </location>
</feature>
<accession>A0AAX1NC17</accession>
<dbReference type="KEGG" id="fya:KMW28_22150"/>
<keyword evidence="2" id="KW-0732">Signal</keyword>
<evidence type="ECO:0000313" key="4">
    <source>
        <dbReference type="Proteomes" id="UP000678679"/>
    </source>
</evidence>
<sequence length="200" mass="22671">MKKILLLFSLLFIYASASHAQLVIVVQAVASSIKAPNSLDNVTFYHKSGETTTLPIRKVKKKMEIQDFDSVKVQTVYALERVQKIYGSSTNTSDIPEDALYYAHTKRYRNARMSSLFAASAWSLSLLNPYFLIVAPLPTLQALKRDKGVDKKYVMNGKEWRTFKKEYKVHIKNHKNKSQASVVEADNVPSTSSSEKNYTI</sequence>
<dbReference type="EMBL" id="CP076133">
    <property type="protein sequence ID" value="QWG05129.1"/>
    <property type="molecule type" value="Genomic_DNA"/>
</dbReference>
<dbReference type="AlphaFoldDB" id="A0AAX1NC17"/>
<gene>
    <name evidence="3" type="ORF">KMW28_22150</name>
</gene>
<reference evidence="3 4" key="1">
    <citation type="submission" date="2021-05" db="EMBL/GenBank/DDBJ databases">
        <title>Comparative genomic studies on the polysaccharide-degrading batcterial strains of the Flammeovirga genus.</title>
        <authorList>
            <person name="Zewei F."/>
            <person name="Zheng Z."/>
            <person name="Yu L."/>
            <person name="Ruyue G."/>
            <person name="Yanhong M."/>
            <person name="Yuanyuan C."/>
            <person name="Jingyan G."/>
            <person name="Wenjun H."/>
        </authorList>
    </citation>
    <scope>NUCLEOTIDE SEQUENCE [LARGE SCALE GENOMIC DNA]</scope>
    <source>
        <strain evidence="3 4">NBRC:100898</strain>
    </source>
</reference>
<feature type="region of interest" description="Disordered" evidence="1">
    <location>
        <begin position="178"/>
        <end position="200"/>
    </location>
</feature>
<dbReference type="RefSeq" id="WP_169662196.1">
    <property type="nucleotide sequence ID" value="NZ_CP076133.1"/>
</dbReference>
<evidence type="ECO:0000256" key="2">
    <source>
        <dbReference type="SAM" id="SignalP"/>
    </source>
</evidence>
<feature type="compositionally biased region" description="Polar residues" evidence="1">
    <location>
        <begin position="188"/>
        <end position="200"/>
    </location>
</feature>
<evidence type="ECO:0000313" key="3">
    <source>
        <dbReference type="EMBL" id="QWG05129.1"/>
    </source>
</evidence>